<dbReference type="InterPro" id="IPR039422">
    <property type="entry name" value="MarR/SlyA-like"/>
</dbReference>
<dbReference type="GO" id="GO:0006950">
    <property type="term" value="P:response to stress"/>
    <property type="evidence" value="ECO:0007669"/>
    <property type="project" value="TreeGrafter"/>
</dbReference>
<dbReference type="Gene3D" id="1.10.10.10">
    <property type="entry name" value="Winged helix-like DNA-binding domain superfamily/Winged helix DNA-binding domain"/>
    <property type="match status" value="1"/>
</dbReference>
<evidence type="ECO:0000256" key="2">
    <source>
        <dbReference type="ARBA" id="ARBA00022490"/>
    </source>
</evidence>
<evidence type="ECO:0000256" key="3">
    <source>
        <dbReference type="ARBA" id="ARBA00023015"/>
    </source>
</evidence>
<reference evidence="6 7" key="1">
    <citation type="journal article" date="2016" name="Genome Announc.">
        <title>Whole-Genome Sequence of Rummeliibacillus stabekisii Strain PP9 Isolated from Antarctic Soil.</title>
        <authorList>
            <person name="da Mota F.F."/>
            <person name="Vollu R.E."/>
            <person name="Jurelevicius D."/>
            <person name="Seldin L."/>
        </authorList>
    </citation>
    <scope>NUCLEOTIDE SEQUENCE [LARGE SCALE GENOMIC DNA]</scope>
    <source>
        <strain evidence="6 7">PP9</strain>
    </source>
</reference>
<evidence type="ECO:0000313" key="6">
    <source>
        <dbReference type="EMBL" id="AMX00574.1"/>
    </source>
</evidence>
<dbReference type="Pfam" id="PF22381">
    <property type="entry name" value="Staph_reg_Sar_Rot"/>
    <property type="match status" value="1"/>
</dbReference>
<dbReference type="PROSITE" id="PS50995">
    <property type="entry name" value="HTH_MARR_2"/>
    <property type="match status" value="1"/>
</dbReference>
<accession>A0A143HFS7</accession>
<dbReference type="InterPro" id="IPR036390">
    <property type="entry name" value="WH_DNA-bd_sf"/>
</dbReference>
<keyword evidence="7" id="KW-1185">Reference proteome</keyword>
<gene>
    <name evidence="6" type="ORF">ATY39_14810</name>
</gene>
<dbReference type="InterPro" id="IPR036388">
    <property type="entry name" value="WH-like_DNA-bd_sf"/>
</dbReference>
<dbReference type="PANTHER" id="PTHR33164:SF5">
    <property type="entry name" value="ORGANIC HYDROPEROXIDE RESISTANCE TRANSCRIPTIONAL REGULATOR"/>
    <property type="match status" value="1"/>
</dbReference>
<protein>
    <submittedName>
        <fullName evidence="6">MarR family transcriptional regulator</fullName>
    </submittedName>
</protein>
<dbReference type="InterPro" id="IPR000835">
    <property type="entry name" value="HTH_MarR-typ"/>
</dbReference>
<keyword evidence="2" id="KW-0963">Cytoplasm</keyword>
<sequence>MDDFFTLENQLCFSIYEASSQFNKLYAKVLQPFGLTYPQYLALLVLWEKDGLTAKELGNRLNLGTGTLTPMIKRMEANDWVRRERSTVDERKVSIYLQPKALKEKQAIITKISADVKPCNIEFEEYEELMNQLNLLQKKLKQQNESLRK</sequence>
<evidence type="ECO:0000256" key="4">
    <source>
        <dbReference type="ARBA" id="ARBA00023125"/>
    </source>
</evidence>
<keyword evidence="5" id="KW-0804">Transcription</keyword>
<dbReference type="STRING" id="241244.ATY39_14810"/>
<organism evidence="6 7">
    <name type="scientific">Rummeliibacillus stabekisii</name>
    <dbReference type="NCBI Taxonomy" id="241244"/>
    <lineage>
        <taxon>Bacteria</taxon>
        <taxon>Bacillati</taxon>
        <taxon>Bacillota</taxon>
        <taxon>Bacilli</taxon>
        <taxon>Bacillales</taxon>
        <taxon>Caryophanaceae</taxon>
        <taxon>Rummeliibacillus</taxon>
    </lineage>
</organism>
<comment type="subcellular location">
    <subcellularLocation>
        <location evidence="1">Cytoplasm</location>
    </subcellularLocation>
</comment>
<keyword evidence="4" id="KW-0238">DNA-binding</keyword>
<dbReference type="SUPFAM" id="SSF46785">
    <property type="entry name" value="Winged helix' DNA-binding domain"/>
    <property type="match status" value="1"/>
</dbReference>
<evidence type="ECO:0000256" key="5">
    <source>
        <dbReference type="ARBA" id="ARBA00023163"/>
    </source>
</evidence>
<dbReference type="KEGG" id="rst:ATY39_14810"/>
<dbReference type="SMART" id="SM00347">
    <property type="entry name" value="HTH_MARR"/>
    <property type="match status" value="1"/>
</dbReference>
<proteinExistence type="predicted"/>
<dbReference type="Proteomes" id="UP000076021">
    <property type="component" value="Chromosome"/>
</dbReference>
<name>A0A143HFS7_9BACL</name>
<dbReference type="GO" id="GO:0003700">
    <property type="term" value="F:DNA-binding transcription factor activity"/>
    <property type="evidence" value="ECO:0007669"/>
    <property type="project" value="InterPro"/>
</dbReference>
<dbReference type="GO" id="GO:0003677">
    <property type="term" value="F:DNA binding"/>
    <property type="evidence" value="ECO:0007669"/>
    <property type="project" value="UniProtKB-KW"/>
</dbReference>
<dbReference type="OrthoDB" id="9806864at2"/>
<evidence type="ECO:0000313" key="7">
    <source>
        <dbReference type="Proteomes" id="UP000076021"/>
    </source>
</evidence>
<reference evidence="7" key="2">
    <citation type="submission" date="2016-03" db="EMBL/GenBank/DDBJ databases">
        <authorList>
            <person name="Ploux O."/>
        </authorList>
    </citation>
    <scope>NUCLEOTIDE SEQUENCE [LARGE SCALE GENOMIC DNA]</scope>
    <source>
        <strain evidence="7">PP9</strain>
    </source>
</reference>
<evidence type="ECO:0000256" key="1">
    <source>
        <dbReference type="ARBA" id="ARBA00004496"/>
    </source>
</evidence>
<dbReference type="AlphaFoldDB" id="A0A143HFS7"/>
<keyword evidence="3" id="KW-0805">Transcription regulation</keyword>
<dbReference type="EMBL" id="CP014806">
    <property type="protein sequence ID" value="AMX00574.1"/>
    <property type="molecule type" value="Genomic_DNA"/>
</dbReference>
<dbReference type="GO" id="GO:0005737">
    <property type="term" value="C:cytoplasm"/>
    <property type="evidence" value="ECO:0007669"/>
    <property type="project" value="UniProtKB-SubCell"/>
</dbReference>
<dbReference type="PANTHER" id="PTHR33164">
    <property type="entry name" value="TRANSCRIPTIONAL REGULATOR, MARR FAMILY"/>
    <property type="match status" value="1"/>
</dbReference>
<dbReference type="InterPro" id="IPR055166">
    <property type="entry name" value="Transc_reg_Sar_Rot_HTH"/>
</dbReference>